<dbReference type="SUPFAM" id="SSF49464">
    <property type="entry name" value="Carboxypeptidase regulatory domain-like"/>
    <property type="match status" value="1"/>
</dbReference>
<name>A0ABW5NKF9_9SPHI</name>
<dbReference type="EMBL" id="JBHUMA010000006">
    <property type="protein sequence ID" value="MFD2598875.1"/>
    <property type="molecule type" value="Genomic_DNA"/>
</dbReference>
<dbReference type="Pfam" id="PF13715">
    <property type="entry name" value="CarbopepD_reg_2"/>
    <property type="match status" value="1"/>
</dbReference>
<keyword evidence="2" id="KW-1185">Reference proteome</keyword>
<reference evidence="2" key="1">
    <citation type="journal article" date="2019" name="Int. J. Syst. Evol. Microbiol.">
        <title>The Global Catalogue of Microorganisms (GCM) 10K type strain sequencing project: providing services to taxonomists for standard genome sequencing and annotation.</title>
        <authorList>
            <consortium name="The Broad Institute Genomics Platform"/>
            <consortium name="The Broad Institute Genome Sequencing Center for Infectious Disease"/>
            <person name="Wu L."/>
            <person name="Ma J."/>
        </authorList>
    </citation>
    <scope>NUCLEOTIDE SEQUENCE [LARGE SCALE GENOMIC DNA]</scope>
    <source>
        <strain evidence="2">KCTC 42248</strain>
    </source>
</reference>
<evidence type="ECO:0000313" key="1">
    <source>
        <dbReference type="EMBL" id="MFD2598875.1"/>
    </source>
</evidence>
<evidence type="ECO:0000313" key="2">
    <source>
        <dbReference type="Proteomes" id="UP001597393"/>
    </source>
</evidence>
<sequence length="822" mass="94520">MKYLLLLIAAFPLFINAQIRGIITDETGLPVAGASITIADSYLGSSTNNAGEYEIKLTKAGDYILQVHKIGYQTASKKINYESKTLTTNLQLQPIQQVIETVTIRNTTNSADRIMREAIKHRKKNGQKYDRYKVDFYSKGVIKMVDLPKKIFGKEVDEDVIDDLQLDSTRSGIVYLSETMSEVALDRPNKFTETVKASKVGGDDQGYSFNSAMGTNFDFYANQVTVLNHIISPLADQAFNYYRFKLLRSFEDGDDLIHEIQVIPRRIAEPVASGSLYIIDQGWQIYAVNVAIKGSSINEPVIDSILIQQQYVYHPTDAIWAKQTQNIQFKLGIFNLKMAGQFDHVFSNYQFVSSFERGTFGKTLIKVEEQSNKLSDDFWSQNRPLVLKEDESTNYIRRDSIQQVRRSPAYLDSIDRKSNTFTANKMLFGYSHYNREKKRTIGYGLLDQVDKIRYNAVQGFVPTLNLFARQRRAKGFGGTYFNSDISYGFADQKLRFDGSLTHVLNNKARAALTLRGGSNVQQFNSSEPIAPFVNTVASLFFKENFIKLYQRDHIEFAYEQVLAPELSIFATLQYNRRSPLFINTHYSFRDKDKLFESNDPLQPENYNSAPFERHHIAKWRVGSVINPGRRVIDRPDGYQYISRPYMPTIRVQLEQGFASDHDYFFASANVREDVSWQNKGTLQLFARGGVFFDADNMSFIDFKHFNGNQTHIGSSKEYMDRFMILPYYTNSTNQRYIETHAEHHFEGFLLNKIPLLNRLGFTEVIGHHHFSIPNKPSYQEFTVGLDKIGWGKFRVFRIDYVRAIQAGDHQNGWVIGMKFLNF</sequence>
<protein>
    <submittedName>
        <fullName evidence="1">DUF5686 and carboxypeptidase regulatory-like domain-containing protein</fullName>
    </submittedName>
</protein>
<accession>A0ABW5NKF9</accession>
<proteinExistence type="predicted"/>
<dbReference type="InterPro" id="IPR008969">
    <property type="entry name" value="CarboxyPept-like_regulatory"/>
</dbReference>
<gene>
    <name evidence="1" type="ORF">ACFSQ3_07905</name>
</gene>
<dbReference type="Proteomes" id="UP001597393">
    <property type="component" value="Unassembled WGS sequence"/>
</dbReference>
<dbReference type="Gene3D" id="2.60.40.1120">
    <property type="entry name" value="Carboxypeptidase-like, regulatory domain"/>
    <property type="match status" value="1"/>
</dbReference>
<organism evidence="1 2">
    <name type="scientific">Sphingobacterium corticis</name>
    <dbReference type="NCBI Taxonomy" id="1812823"/>
    <lineage>
        <taxon>Bacteria</taxon>
        <taxon>Pseudomonadati</taxon>
        <taxon>Bacteroidota</taxon>
        <taxon>Sphingobacteriia</taxon>
        <taxon>Sphingobacteriales</taxon>
        <taxon>Sphingobacteriaceae</taxon>
        <taxon>Sphingobacterium</taxon>
    </lineage>
</organism>
<dbReference type="Pfam" id="PF18939">
    <property type="entry name" value="DUF5686"/>
    <property type="match status" value="1"/>
</dbReference>
<comment type="caution">
    <text evidence="1">The sequence shown here is derived from an EMBL/GenBank/DDBJ whole genome shotgun (WGS) entry which is preliminary data.</text>
</comment>
<dbReference type="InterPro" id="IPR043741">
    <property type="entry name" value="DUF5686"/>
</dbReference>
<dbReference type="RefSeq" id="WP_380869006.1">
    <property type="nucleotide sequence ID" value="NZ_JBHUMA010000006.1"/>
</dbReference>